<proteinExistence type="predicted"/>
<dbReference type="EMBL" id="CP102097">
    <property type="protein sequence ID" value="UUM32477.1"/>
    <property type="molecule type" value="Genomic_DNA"/>
</dbReference>
<dbReference type="Pfam" id="PF07791">
    <property type="entry name" value="Imm11"/>
    <property type="match status" value="1"/>
</dbReference>
<dbReference type="RefSeq" id="WP_257086143.1">
    <property type="nucleotide sequence ID" value="NZ_CP102097.1"/>
</dbReference>
<gene>
    <name evidence="2" type="ORF">NP165_19600</name>
</gene>
<evidence type="ECO:0000313" key="3">
    <source>
        <dbReference type="Proteomes" id="UP001058602"/>
    </source>
</evidence>
<evidence type="ECO:0000313" key="2">
    <source>
        <dbReference type="EMBL" id="UUM32477.1"/>
    </source>
</evidence>
<evidence type="ECO:0000259" key="1">
    <source>
        <dbReference type="Pfam" id="PF07791"/>
    </source>
</evidence>
<accession>A0ABY5LK80</accession>
<feature type="domain" description="Immunity MXAN-0049 protein" evidence="1">
    <location>
        <begin position="36"/>
        <end position="182"/>
    </location>
</feature>
<dbReference type="Proteomes" id="UP001058602">
    <property type="component" value="Chromosome 2"/>
</dbReference>
<sequence length="185" mass="21272">MNYYLLYSKFEEDEGSFSVQEPWDSVLNFYTSQEKMFNSKPYITVDRCYAETGMSDYLKIGVGMLASNRVQKIFFDNGFLGAQFIPVTVENDGLYHSYAFVNAIANYDLLEPEASEASRFNRRLGVYRNVYEEKIDIEKFKSTSITHDCFTLSSYKTSYYVNENVKDALEAAGVTGVEFIPMEFA</sequence>
<organism evidence="2 3">
    <name type="scientific">Vibrio japonicus</name>
    <dbReference type="NCBI Taxonomy" id="1824638"/>
    <lineage>
        <taxon>Bacteria</taxon>
        <taxon>Pseudomonadati</taxon>
        <taxon>Pseudomonadota</taxon>
        <taxon>Gammaproteobacteria</taxon>
        <taxon>Vibrionales</taxon>
        <taxon>Vibrionaceae</taxon>
        <taxon>Vibrio</taxon>
    </lineage>
</organism>
<protein>
    <recommendedName>
        <fullName evidence="1">Immunity MXAN-0049 protein domain-containing protein</fullName>
    </recommendedName>
</protein>
<name>A0ABY5LK80_9VIBR</name>
<keyword evidence="3" id="KW-1185">Reference proteome</keyword>
<dbReference type="InterPro" id="IPR012433">
    <property type="entry name" value="Imm11"/>
</dbReference>
<reference evidence="2" key="1">
    <citation type="submission" date="2022-07" db="EMBL/GenBank/DDBJ databases">
        <title>Complete genome of Vibrio japonicus strain JCM 31412T and phylogenomic assessment of the Nereis clade of the genus Vibrio.</title>
        <authorList>
            <person name="Shlafstein M.D."/>
            <person name="Emsley S.A."/>
            <person name="Ushijima B."/>
            <person name="Videau P."/>
            <person name="Saw J.H."/>
        </authorList>
    </citation>
    <scope>NUCLEOTIDE SEQUENCE</scope>
    <source>
        <strain evidence="2">JCM 31412</strain>
    </source>
</reference>